<evidence type="ECO:0000313" key="2">
    <source>
        <dbReference type="EMBL" id="CAK0785274.1"/>
    </source>
</evidence>
<dbReference type="PANTHER" id="PTHR35716">
    <property type="entry name" value="OS05G0574700 PROTEIN-RELATED"/>
    <property type="match status" value="1"/>
</dbReference>
<gene>
    <name evidence="2" type="ORF">CVIRNUC_008480</name>
</gene>
<organism evidence="2 3">
    <name type="scientific">Coccomyxa viridis</name>
    <dbReference type="NCBI Taxonomy" id="1274662"/>
    <lineage>
        <taxon>Eukaryota</taxon>
        <taxon>Viridiplantae</taxon>
        <taxon>Chlorophyta</taxon>
        <taxon>core chlorophytes</taxon>
        <taxon>Trebouxiophyceae</taxon>
        <taxon>Trebouxiophyceae incertae sedis</taxon>
        <taxon>Coccomyxaceae</taxon>
        <taxon>Coccomyxa</taxon>
    </lineage>
</organism>
<keyword evidence="3" id="KW-1185">Reference proteome</keyword>
<sequence length="165" mass="18359">MPKPLCKTVRLRLSAAPKHNPQNVPDPEVMPDPSLSPEGTTAAQLMALQRNDHPWVNHGIQTMYEFAHDVGGMERSIYFGPNKLKDLYHFDHFMGLFQNTFRELIGLSAFDVGASTLTERGNVMLPVTVRTSNGSEVSVTFVLRKKDVGKKSGCWTTLSLLSKES</sequence>
<feature type="region of interest" description="Disordered" evidence="1">
    <location>
        <begin position="15"/>
        <end position="38"/>
    </location>
</feature>
<evidence type="ECO:0000256" key="1">
    <source>
        <dbReference type="SAM" id="MobiDB-lite"/>
    </source>
</evidence>
<name>A0AAV1IDX5_9CHLO</name>
<dbReference type="Proteomes" id="UP001314263">
    <property type="component" value="Unassembled WGS sequence"/>
</dbReference>
<dbReference type="AlphaFoldDB" id="A0AAV1IDX5"/>
<dbReference type="EMBL" id="CAUYUE010000012">
    <property type="protein sequence ID" value="CAK0785274.1"/>
    <property type="molecule type" value="Genomic_DNA"/>
</dbReference>
<proteinExistence type="predicted"/>
<dbReference type="PANTHER" id="PTHR35716:SF1">
    <property type="entry name" value="OS05G0574700 PROTEIN"/>
    <property type="match status" value="1"/>
</dbReference>
<evidence type="ECO:0000313" key="3">
    <source>
        <dbReference type="Proteomes" id="UP001314263"/>
    </source>
</evidence>
<accession>A0AAV1IDX5</accession>
<comment type="caution">
    <text evidence="2">The sequence shown here is derived from an EMBL/GenBank/DDBJ whole genome shotgun (WGS) entry which is preliminary data.</text>
</comment>
<reference evidence="2 3" key="1">
    <citation type="submission" date="2023-10" db="EMBL/GenBank/DDBJ databases">
        <authorList>
            <person name="Maclean D."/>
            <person name="Macfadyen A."/>
        </authorList>
    </citation>
    <scope>NUCLEOTIDE SEQUENCE [LARGE SCALE GENOMIC DNA]</scope>
</reference>
<protein>
    <submittedName>
        <fullName evidence="2">Uncharacterized protein</fullName>
    </submittedName>
</protein>